<dbReference type="Pfam" id="PF01166">
    <property type="entry name" value="TSC22"/>
    <property type="match status" value="1"/>
</dbReference>
<feature type="non-terminal residue" evidence="1">
    <location>
        <position position="1"/>
    </location>
</feature>
<evidence type="ECO:0000313" key="1">
    <source>
        <dbReference type="EMBL" id="CAG08213.1"/>
    </source>
</evidence>
<protein>
    <submittedName>
        <fullName evidence="1">(spotted green pufferfish) hypothetical protein</fullName>
    </submittedName>
</protein>
<gene>
    <name evidence="1" type="ORF">GSTENG00029133001</name>
</gene>
<dbReference type="GO" id="GO:0006357">
    <property type="term" value="P:regulation of transcription by RNA polymerase II"/>
    <property type="evidence" value="ECO:0007669"/>
    <property type="project" value="InterPro"/>
</dbReference>
<comment type="caution">
    <text evidence="1">The sequence shown here is derived from an EMBL/GenBank/DDBJ whole genome shotgun (WGS) entry which is preliminary data.</text>
</comment>
<reference evidence="1" key="1">
    <citation type="journal article" date="2004" name="Nature">
        <title>Genome duplication in the teleost fish Tetraodon nigroviridis reveals the early vertebrate proto-karyotype.</title>
        <authorList>
            <person name="Jaillon O."/>
            <person name="Aury J.-M."/>
            <person name="Brunet F."/>
            <person name="Petit J.-L."/>
            <person name="Stange-Thomann N."/>
            <person name="Mauceli E."/>
            <person name="Bouneau L."/>
            <person name="Fischer C."/>
            <person name="Ozouf-Costaz C."/>
            <person name="Bernot A."/>
            <person name="Nicaud S."/>
            <person name="Jaffe D."/>
            <person name="Fisher S."/>
            <person name="Lutfalla G."/>
            <person name="Dossat C."/>
            <person name="Segurens B."/>
            <person name="Dasilva C."/>
            <person name="Salanoubat M."/>
            <person name="Levy M."/>
            <person name="Boudet N."/>
            <person name="Castellano S."/>
            <person name="Anthouard V."/>
            <person name="Jubin C."/>
            <person name="Castelli V."/>
            <person name="Katinka M."/>
            <person name="Vacherie B."/>
            <person name="Biemont C."/>
            <person name="Skalli Z."/>
            <person name="Cattolico L."/>
            <person name="Poulain J."/>
            <person name="De Berardinis V."/>
            <person name="Cruaud C."/>
            <person name="Duprat S."/>
            <person name="Brottier P."/>
            <person name="Coutanceau J.-P."/>
            <person name="Gouzy J."/>
            <person name="Parra G."/>
            <person name="Lardier G."/>
            <person name="Chapple C."/>
            <person name="McKernan K.J."/>
            <person name="McEwan P."/>
            <person name="Bosak S."/>
            <person name="Kellis M."/>
            <person name="Volff J.-N."/>
            <person name="Guigo R."/>
            <person name="Zody M.C."/>
            <person name="Mesirov J."/>
            <person name="Lindblad-Toh K."/>
            <person name="Birren B."/>
            <person name="Nusbaum C."/>
            <person name="Kahn D."/>
            <person name="Robinson-Rechavi M."/>
            <person name="Laudet V."/>
            <person name="Schachter V."/>
            <person name="Quetier F."/>
            <person name="Saurin W."/>
            <person name="Scarpelli C."/>
            <person name="Wincker P."/>
            <person name="Lander E.S."/>
            <person name="Weissenbach J."/>
            <person name="Roest Crollius H."/>
        </authorList>
    </citation>
    <scope>NUCLEOTIDE SEQUENCE [LARGE SCALE GENOMIC DNA]</scope>
</reference>
<dbReference type="PANTHER" id="PTHR46894">
    <property type="entry name" value="TSC22 DOMAIN FAMILY PROTEIN 2"/>
    <property type="match status" value="1"/>
</dbReference>
<dbReference type="KEGG" id="tng:GSTEN00029133G001"/>
<dbReference type="SUPFAM" id="SSF58026">
    <property type="entry name" value="Delta-sleep-inducing peptide immunoreactive peptide"/>
    <property type="match status" value="1"/>
</dbReference>
<proteinExistence type="predicted"/>
<dbReference type="InterPro" id="IPR000580">
    <property type="entry name" value="TSC22/Bun"/>
</dbReference>
<dbReference type="EMBL" id="CAAE01014997">
    <property type="protein sequence ID" value="CAG08213.1"/>
    <property type="molecule type" value="Genomic_DNA"/>
</dbReference>
<feature type="non-terminal residue" evidence="1">
    <location>
        <position position="44"/>
    </location>
</feature>
<name>Q4RTR9_TETNG</name>
<organism evidence="1">
    <name type="scientific">Tetraodon nigroviridis</name>
    <name type="common">Spotted green pufferfish</name>
    <name type="synonym">Chelonodon nigroviridis</name>
    <dbReference type="NCBI Taxonomy" id="99883"/>
    <lineage>
        <taxon>Eukaryota</taxon>
        <taxon>Metazoa</taxon>
        <taxon>Chordata</taxon>
        <taxon>Craniata</taxon>
        <taxon>Vertebrata</taxon>
        <taxon>Euteleostomi</taxon>
        <taxon>Actinopterygii</taxon>
        <taxon>Neopterygii</taxon>
        <taxon>Teleostei</taxon>
        <taxon>Neoteleostei</taxon>
        <taxon>Acanthomorphata</taxon>
        <taxon>Eupercaria</taxon>
        <taxon>Tetraodontiformes</taxon>
        <taxon>Tetradontoidea</taxon>
        <taxon>Tetraodontidae</taxon>
        <taxon>Tetraodon</taxon>
    </lineage>
</organism>
<dbReference type="InterPro" id="IPR053049">
    <property type="entry name" value="TSC22_domain_protein_2"/>
</dbReference>
<dbReference type="Gene3D" id="1.20.5.490">
    <property type="entry name" value="Single helix bin"/>
    <property type="match status" value="1"/>
</dbReference>
<sequence length="44" mass="5214">ELQPALLAWKSHLMYAVLEEVEVLKEHIEEQYERNSVLECENTV</sequence>
<dbReference type="AlphaFoldDB" id="Q4RTR9"/>
<reference evidence="1" key="2">
    <citation type="submission" date="2004-02" db="EMBL/GenBank/DDBJ databases">
        <authorList>
            <consortium name="Genoscope"/>
            <consortium name="Whitehead Institute Centre for Genome Research"/>
        </authorList>
    </citation>
    <scope>NUCLEOTIDE SEQUENCE</scope>
</reference>
<accession>Q4RTR9</accession>
<dbReference type="PANTHER" id="PTHR46894:SF1">
    <property type="entry name" value="TSC22 DOMAIN FAMILY PROTEIN 2"/>
    <property type="match status" value="1"/>
</dbReference>